<sequence length="195" mass="21616">MCSGFPQIEPHDYMASLFHALIQINNILTDFDRDIWGYISLGYFKQITKTGEGGSSTMPHKVNPIDFENSEGNLGKANAGLSYLSIKLPISRWQVMLCALVWPLPVLFRLGKPNRVGRRLKAIMGSACRTYTGGVDKGRAVTEERMRDFIRGLDLPNEAKSNLLKMSPHSYIGAAAELAMAVDDAMKSVNGYRDS</sequence>
<evidence type="ECO:0000259" key="1">
    <source>
        <dbReference type="Pfam" id="PF00206"/>
    </source>
</evidence>
<dbReference type="InterPro" id="IPR047136">
    <property type="entry name" value="PurB_bact"/>
</dbReference>
<evidence type="ECO:0000313" key="2">
    <source>
        <dbReference type="EMBL" id="KAJ8428636.1"/>
    </source>
</evidence>
<name>A0A9Q1JPI3_9CARY</name>
<dbReference type="Gene3D" id="1.10.40.30">
    <property type="entry name" value="Fumarase/aspartase (C-terminal domain)"/>
    <property type="match status" value="1"/>
</dbReference>
<evidence type="ECO:0000313" key="3">
    <source>
        <dbReference type="Proteomes" id="UP001153076"/>
    </source>
</evidence>
<dbReference type="InterPro" id="IPR020557">
    <property type="entry name" value="Fumarate_lyase_CS"/>
</dbReference>
<dbReference type="SUPFAM" id="SSF48557">
    <property type="entry name" value="L-aspartase-like"/>
    <property type="match status" value="1"/>
</dbReference>
<dbReference type="InterPro" id="IPR008948">
    <property type="entry name" value="L-Aspartase-like"/>
</dbReference>
<dbReference type="Gene3D" id="1.20.200.10">
    <property type="entry name" value="Fumarase/aspartase (Central domain)"/>
    <property type="match status" value="1"/>
</dbReference>
<dbReference type="PANTHER" id="PTHR43411:SF1">
    <property type="entry name" value="ADENYLOSUCCINATE LYASE"/>
    <property type="match status" value="1"/>
</dbReference>
<dbReference type="PROSITE" id="PS00163">
    <property type="entry name" value="FUMARATE_LYASES"/>
    <property type="match status" value="1"/>
</dbReference>
<organism evidence="2 3">
    <name type="scientific">Carnegiea gigantea</name>
    <dbReference type="NCBI Taxonomy" id="171969"/>
    <lineage>
        <taxon>Eukaryota</taxon>
        <taxon>Viridiplantae</taxon>
        <taxon>Streptophyta</taxon>
        <taxon>Embryophyta</taxon>
        <taxon>Tracheophyta</taxon>
        <taxon>Spermatophyta</taxon>
        <taxon>Magnoliopsida</taxon>
        <taxon>eudicotyledons</taxon>
        <taxon>Gunneridae</taxon>
        <taxon>Pentapetalae</taxon>
        <taxon>Caryophyllales</taxon>
        <taxon>Cactineae</taxon>
        <taxon>Cactaceae</taxon>
        <taxon>Cactoideae</taxon>
        <taxon>Echinocereeae</taxon>
        <taxon>Carnegiea</taxon>
    </lineage>
</organism>
<feature type="domain" description="Fumarate lyase N-terminal" evidence="1">
    <location>
        <begin position="5"/>
        <end position="75"/>
    </location>
</feature>
<dbReference type="InterPro" id="IPR000362">
    <property type="entry name" value="Fumarate_lyase_fam"/>
</dbReference>
<dbReference type="GO" id="GO:0003824">
    <property type="term" value="F:catalytic activity"/>
    <property type="evidence" value="ECO:0007669"/>
    <property type="project" value="InterPro"/>
</dbReference>
<protein>
    <recommendedName>
        <fullName evidence="1">Fumarate lyase N-terminal domain-containing protein</fullName>
    </recommendedName>
</protein>
<dbReference type="OrthoDB" id="406045at2759"/>
<dbReference type="InterPro" id="IPR022761">
    <property type="entry name" value="Fumarate_lyase_N"/>
</dbReference>
<dbReference type="PRINTS" id="PR00149">
    <property type="entry name" value="FUMRATELYASE"/>
</dbReference>
<dbReference type="AlphaFoldDB" id="A0A9Q1JPI3"/>
<accession>A0A9Q1JPI3</accession>
<dbReference type="PANTHER" id="PTHR43411">
    <property type="entry name" value="ADENYLOSUCCINATE LYASE"/>
    <property type="match status" value="1"/>
</dbReference>
<dbReference type="EMBL" id="JAKOGI010000987">
    <property type="protein sequence ID" value="KAJ8428636.1"/>
    <property type="molecule type" value="Genomic_DNA"/>
</dbReference>
<comment type="caution">
    <text evidence="2">The sequence shown here is derived from an EMBL/GenBank/DDBJ whole genome shotgun (WGS) entry which is preliminary data.</text>
</comment>
<dbReference type="Pfam" id="PF00206">
    <property type="entry name" value="Lyase_1"/>
    <property type="match status" value="1"/>
</dbReference>
<dbReference type="Proteomes" id="UP001153076">
    <property type="component" value="Unassembled WGS sequence"/>
</dbReference>
<gene>
    <name evidence="2" type="ORF">Cgig2_015754</name>
</gene>
<keyword evidence="3" id="KW-1185">Reference proteome</keyword>
<reference evidence="2" key="1">
    <citation type="submission" date="2022-04" db="EMBL/GenBank/DDBJ databases">
        <title>Carnegiea gigantea Genome sequencing and assembly v2.</title>
        <authorList>
            <person name="Copetti D."/>
            <person name="Sanderson M.J."/>
            <person name="Burquez A."/>
            <person name="Wojciechowski M.F."/>
        </authorList>
    </citation>
    <scope>NUCLEOTIDE SEQUENCE</scope>
    <source>
        <strain evidence="2">SGP5-SGP5p</strain>
        <tissue evidence="2">Aerial part</tissue>
    </source>
</reference>
<proteinExistence type="predicted"/>